<sequence>MTLMELVDELEQLIQTASSIPLTGKTVVEKEEVLEIIRDIKAELPSEIKEAQKISTDREQIITGAHEEADRIMAAARAHAEEMIREDELVLKANERAEEILSSAQRESTQIREGARDYADELLERTQTNLTEIIKTINSNRQELRG</sequence>
<protein>
    <recommendedName>
        <fullName evidence="3">ATPase</fullName>
    </recommendedName>
</protein>
<comment type="caution">
    <text evidence="1">The sequence shown here is derived from an EMBL/GenBank/DDBJ whole genome shotgun (WGS) entry which is preliminary data.</text>
</comment>
<dbReference type="OrthoDB" id="1690557at2"/>
<dbReference type="AlphaFoldDB" id="E0NLH1"/>
<dbReference type="HOGENOM" id="CLU_078484_3_1_9"/>
<organism evidence="1 2">
    <name type="scientific">Peptoniphilus duerdenii ATCC BAA-1640</name>
    <dbReference type="NCBI Taxonomy" id="862517"/>
    <lineage>
        <taxon>Bacteria</taxon>
        <taxon>Bacillati</taxon>
        <taxon>Bacillota</taxon>
        <taxon>Tissierellia</taxon>
        <taxon>Tissierellales</taxon>
        <taxon>Peptoniphilaceae</taxon>
        <taxon>Peptoniphilus</taxon>
    </lineage>
</organism>
<dbReference type="RefSeq" id="WP_008901824.1">
    <property type="nucleotide sequence ID" value="NZ_GL397071.1"/>
</dbReference>
<dbReference type="eggNOG" id="COG0711">
    <property type="taxonomic scope" value="Bacteria"/>
</dbReference>
<proteinExistence type="predicted"/>
<evidence type="ECO:0008006" key="3">
    <source>
        <dbReference type="Google" id="ProtNLM"/>
    </source>
</evidence>
<dbReference type="EMBL" id="AEEH01000039">
    <property type="protein sequence ID" value="EFM25361.1"/>
    <property type="molecule type" value="Genomic_DNA"/>
</dbReference>
<gene>
    <name evidence="1" type="ORF">HMPREF9225_1010</name>
</gene>
<evidence type="ECO:0000313" key="2">
    <source>
        <dbReference type="Proteomes" id="UP000003280"/>
    </source>
</evidence>
<evidence type="ECO:0000313" key="1">
    <source>
        <dbReference type="EMBL" id="EFM25361.1"/>
    </source>
</evidence>
<reference evidence="1 2" key="1">
    <citation type="submission" date="2010-07" db="EMBL/GenBank/DDBJ databases">
        <authorList>
            <person name="Muzny D."/>
            <person name="Qin X."/>
            <person name="Deng J."/>
            <person name="Jiang H."/>
            <person name="Liu Y."/>
            <person name="Qu J."/>
            <person name="Song X.-Z."/>
            <person name="Zhang L."/>
            <person name="Thornton R."/>
            <person name="Coyle M."/>
            <person name="Francisco L."/>
            <person name="Jackson L."/>
            <person name="Javaid M."/>
            <person name="Korchina V."/>
            <person name="Kovar C."/>
            <person name="Mata R."/>
            <person name="Mathew T."/>
            <person name="Ngo R."/>
            <person name="Nguyen L."/>
            <person name="Nguyen N."/>
            <person name="Okwuonu G."/>
            <person name="Ongeri F."/>
            <person name="Pham C."/>
            <person name="Simmons D."/>
            <person name="Wilczek-Boney K."/>
            <person name="Hale W."/>
            <person name="Jakkamsetti A."/>
            <person name="Pham P."/>
            <person name="Ruth R."/>
            <person name="San Lucas F."/>
            <person name="Warren J."/>
            <person name="Zhang J."/>
            <person name="Zhao Z."/>
            <person name="Zhou C."/>
            <person name="Zhu D."/>
            <person name="Lee S."/>
            <person name="Bess C."/>
            <person name="Blankenburg K."/>
            <person name="Forbes L."/>
            <person name="Fu Q."/>
            <person name="Gubbala S."/>
            <person name="Hirani K."/>
            <person name="Jayaseelan J.C."/>
            <person name="Lara F."/>
            <person name="Munidasa M."/>
            <person name="Palculict T."/>
            <person name="Patil S."/>
            <person name="Pu L.-L."/>
            <person name="Saada N."/>
            <person name="Tang L."/>
            <person name="Weissenberger G."/>
            <person name="Zhu Y."/>
            <person name="Hemphill L."/>
            <person name="Shang Y."/>
            <person name="Youmans B."/>
            <person name="Ayvaz T."/>
            <person name="Ross M."/>
            <person name="Santibanez J."/>
            <person name="Aqrawi P."/>
            <person name="Gross S."/>
            <person name="Joshi V."/>
            <person name="Fowler G."/>
            <person name="Nazareth L."/>
            <person name="Reid J."/>
            <person name="Worley K."/>
            <person name="Petrosino J."/>
            <person name="Highlander S."/>
            <person name="Gibbs R."/>
        </authorList>
    </citation>
    <scope>NUCLEOTIDE SEQUENCE [LARGE SCALE GENOMIC DNA]</scope>
    <source>
        <strain evidence="1 2">ATCC BAA-1640</strain>
    </source>
</reference>
<dbReference type="STRING" id="862517.HMPREF9225_1010"/>
<accession>E0NLH1</accession>
<dbReference type="Proteomes" id="UP000003280">
    <property type="component" value="Unassembled WGS sequence"/>
</dbReference>
<keyword evidence="2" id="KW-1185">Reference proteome</keyword>
<name>E0NLH1_9FIRM</name>